<dbReference type="SUPFAM" id="SSF51395">
    <property type="entry name" value="FMN-linked oxidoreductases"/>
    <property type="match status" value="1"/>
</dbReference>
<feature type="active site" description="Proton acceptor" evidence="4">
    <location>
        <position position="288"/>
    </location>
</feature>
<dbReference type="RefSeq" id="WP_158765171.1">
    <property type="nucleotide sequence ID" value="NZ_CP047045.1"/>
</dbReference>
<evidence type="ECO:0000256" key="1">
    <source>
        <dbReference type="ARBA" id="ARBA00001917"/>
    </source>
</evidence>
<feature type="binding site" evidence="5">
    <location>
        <begin position="342"/>
        <end position="343"/>
    </location>
    <ligand>
        <name>FMN</name>
        <dbReference type="ChEBI" id="CHEBI:58210"/>
    </ligand>
</feature>
<feature type="binding site" evidence="5">
    <location>
        <position position="191"/>
    </location>
    <ligand>
        <name>glyoxylate</name>
        <dbReference type="ChEBI" id="CHEBI:36655"/>
    </ligand>
</feature>
<evidence type="ECO:0000313" key="7">
    <source>
        <dbReference type="EMBL" id="QGZ94218.1"/>
    </source>
</evidence>
<keyword evidence="7" id="KW-0503">Monooxygenase</keyword>
<dbReference type="InterPro" id="IPR037396">
    <property type="entry name" value="FMN_HAD"/>
</dbReference>
<name>A0A6I6MLQ1_9CAUL</name>
<dbReference type="InterPro" id="IPR000262">
    <property type="entry name" value="FMN-dep_DH"/>
</dbReference>
<feature type="binding site" evidence="5">
    <location>
        <position position="288"/>
    </location>
    <ligand>
        <name>glyoxylate</name>
        <dbReference type="ChEBI" id="CHEBI:36655"/>
    </ligand>
</feature>
<comment type="cofactor">
    <cofactor evidence="1">
        <name>FMN</name>
        <dbReference type="ChEBI" id="CHEBI:58210"/>
    </cofactor>
</comment>
<organism evidence="7 8">
    <name type="scientific">Terricaulis silvestris</name>
    <dbReference type="NCBI Taxonomy" id="2686094"/>
    <lineage>
        <taxon>Bacteria</taxon>
        <taxon>Pseudomonadati</taxon>
        <taxon>Pseudomonadota</taxon>
        <taxon>Alphaproteobacteria</taxon>
        <taxon>Caulobacterales</taxon>
        <taxon>Caulobacteraceae</taxon>
        <taxon>Terricaulis</taxon>
    </lineage>
</organism>
<dbReference type="KEGG" id="tsv:DSM104635_01034"/>
<dbReference type="EMBL" id="CP047045">
    <property type="protein sequence ID" value="QGZ94218.1"/>
    <property type="molecule type" value="Genomic_DNA"/>
</dbReference>
<dbReference type="Proteomes" id="UP000431269">
    <property type="component" value="Chromosome"/>
</dbReference>
<feature type="binding site" evidence="5">
    <location>
        <position position="156"/>
    </location>
    <ligand>
        <name>glyoxylate</name>
        <dbReference type="ChEBI" id="CHEBI:36655"/>
    </ligand>
</feature>
<feature type="binding site" evidence="5">
    <location>
        <position position="50"/>
    </location>
    <ligand>
        <name>glyoxylate</name>
        <dbReference type="ChEBI" id="CHEBI:36655"/>
    </ligand>
</feature>
<dbReference type="GO" id="GO:0050040">
    <property type="term" value="F:lactate 2-monooxygenase activity"/>
    <property type="evidence" value="ECO:0007669"/>
    <property type="project" value="UniProtKB-EC"/>
</dbReference>
<feature type="binding site" evidence="5">
    <location>
        <position position="264"/>
    </location>
    <ligand>
        <name>FMN</name>
        <dbReference type="ChEBI" id="CHEBI:58210"/>
    </ligand>
</feature>
<dbReference type="PROSITE" id="PS51349">
    <property type="entry name" value="FMN_HYDROXY_ACID_DH_2"/>
    <property type="match status" value="1"/>
</dbReference>
<gene>
    <name evidence="7" type="ORF">DSM104635_01034</name>
</gene>
<dbReference type="Pfam" id="PF01070">
    <property type="entry name" value="FMN_dh"/>
    <property type="match status" value="1"/>
</dbReference>
<dbReference type="InterPro" id="IPR008259">
    <property type="entry name" value="FMN_hydac_DH_AS"/>
</dbReference>
<feature type="binding site" evidence="5">
    <location>
        <begin position="319"/>
        <end position="323"/>
    </location>
    <ligand>
        <name>FMN</name>
        <dbReference type="ChEBI" id="CHEBI:58210"/>
    </ligand>
</feature>
<feature type="domain" description="FMN hydroxy acid dehydrogenase" evidence="6">
    <location>
        <begin position="24"/>
        <end position="393"/>
    </location>
</feature>
<feature type="binding site" evidence="5">
    <location>
        <position position="132"/>
    </location>
    <ligand>
        <name>glyoxylate</name>
        <dbReference type="ChEBI" id="CHEBI:36655"/>
    </ligand>
</feature>
<protein>
    <submittedName>
        <fullName evidence="7">Lactate 2-monooxygenase</fullName>
        <ecNumber evidence="7">1.13.12.4</ecNumber>
    </submittedName>
</protein>
<keyword evidence="5" id="KW-0285">Flavoprotein</keyword>
<feature type="binding site" evidence="5">
    <location>
        <position position="291"/>
    </location>
    <ligand>
        <name>glyoxylate</name>
        <dbReference type="ChEBI" id="CHEBI:36655"/>
    </ligand>
</feature>
<accession>A0A6I6MLQ1</accession>
<keyword evidence="2 7" id="KW-0560">Oxidoreductase</keyword>
<reference evidence="8" key="1">
    <citation type="submission" date="2019-12" db="EMBL/GenBank/DDBJ databases">
        <title>Complete genome of Terracaulis silvestris 0127_4.</title>
        <authorList>
            <person name="Vieira S."/>
            <person name="Riedel T."/>
            <person name="Sproer C."/>
            <person name="Pascual J."/>
            <person name="Boedeker C."/>
            <person name="Overmann J."/>
        </authorList>
    </citation>
    <scope>NUCLEOTIDE SEQUENCE [LARGE SCALE GENOMIC DNA]</scope>
    <source>
        <strain evidence="8">0127_4</strain>
    </source>
</reference>
<dbReference type="Gene3D" id="3.20.20.70">
    <property type="entry name" value="Aldolase class I"/>
    <property type="match status" value="1"/>
</dbReference>
<feature type="binding site" evidence="5">
    <location>
        <position position="182"/>
    </location>
    <ligand>
        <name>FMN</name>
        <dbReference type="ChEBI" id="CHEBI:58210"/>
    </ligand>
</feature>
<evidence type="ECO:0000256" key="3">
    <source>
        <dbReference type="ARBA" id="ARBA00024042"/>
    </source>
</evidence>
<dbReference type="EC" id="1.13.12.4" evidence="7"/>
<evidence type="ECO:0000313" key="8">
    <source>
        <dbReference type="Proteomes" id="UP000431269"/>
    </source>
</evidence>
<dbReference type="GO" id="GO:0010181">
    <property type="term" value="F:FMN binding"/>
    <property type="evidence" value="ECO:0007669"/>
    <property type="project" value="InterPro"/>
</dbReference>
<dbReference type="PANTHER" id="PTHR10578">
    <property type="entry name" value="S -2-HYDROXY-ACID OXIDASE-RELATED"/>
    <property type="match status" value="1"/>
</dbReference>
<feature type="binding site" evidence="5">
    <location>
        <position position="286"/>
    </location>
    <ligand>
        <name>FMN</name>
        <dbReference type="ChEBI" id="CHEBI:58210"/>
    </ligand>
</feature>
<keyword evidence="8" id="KW-1185">Reference proteome</keyword>
<dbReference type="InterPro" id="IPR013785">
    <property type="entry name" value="Aldolase_TIM"/>
</dbReference>
<dbReference type="AlphaFoldDB" id="A0A6I6MLQ1"/>
<evidence type="ECO:0000259" key="6">
    <source>
        <dbReference type="PROSITE" id="PS51349"/>
    </source>
</evidence>
<comment type="similarity">
    <text evidence="3">Belongs to the FMN-dependent alpha-hydroxy acid dehydrogenase family.</text>
</comment>
<dbReference type="PANTHER" id="PTHR10578:SF143">
    <property type="entry name" value="FMN-DEPENDENT ALPHA-HYDROXY ACID DEHYDROGENASE PB1A11.03"/>
    <property type="match status" value="1"/>
</dbReference>
<feature type="binding site" evidence="5">
    <location>
        <position position="154"/>
    </location>
    <ligand>
        <name>FMN</name>
        <dbReference type="ChEBI" id="CHEBI:58210"/>
    </ligand>
</feature>
<keyword evidence="5" id="KW-0288">FMN</keyword>
<sequence>MNDTPRQYGPETQGATYLRGLGGAVPEVPTNFLTLEAKAKEKMSPEAWAYTAGGAGLESAMDANRAAFQRTQIIPRMLKGAAQRNLTTEMFGIKAAGPIMTCPIGVLEMMHPEADLAVARATAALNVPMIISSQASFSMEEIAKAHGDAPRFFQLYWGKSDAIAESFVKRAEAIGCKAIFITLDTVILGWRPRDLNIGYSPFLRGQGIAQYTSDPAFRALLPQTPEENPQAAAFQFTQTFGDAGLDWARIAKIRSWTKLPVVLKGIMRADDAAKTVSEGYDGILVSNHGGRQVDGGIGTFDALPGVVAAAKGKIPVMIDSGIRCGADIFKALALGATAVGIGRPYVYGLAIAGQAGAQAVLEYLLAELDVTMALNGCASPQEIGPELLALGKS</sequence>
<feature type="binding site" evidence="5">
    <location>
        <begin position="103"/>
        <end position="105"/>
    </location>
    <ligand>
        <name>FMN</name>
        <dbReference type="ChEBI" id="CHEBI:58210"/>
    </ligand>
</feature>
<proteinExistence type="inferred from homology"/>
<dbReference type="InterPro" id="IPR012133">
    <property type="entry name" value="Alpha-hydoxy_acid_DH_FMN"/>
</dbReference>
<dbReference type="PIRSF" id="PIRSF000138">
    <property type="entry name" value="Al-hdrx_acd_dh"/>
    <property type="match status" value="1"/>
</dbReference>
<dbReference type="PROSITE" id="PS00557">
    <property type="entry name" value="FMN_HYDROXY_ACID_DH_1"/>
    <property type="match status" value="1"/>
</dbReference>
<evidence type="ECO:0000256" key="4">
    <source>
        <dbReference type="PIRSR" id="PIRSR000138-1"/>
    </source>
</evidence>
<evidence type="ECO:0000256" key="5">
    <source>
        <dbReference type="PIRSR" id="PIRSR000138-2"/>
    </source>
</evidence>
<evidence type="ECO:0000256" key="2">
    <source>
        <dbReference type="ARBA" id="ARBA00023002"/>
    </source>
</evidence>